<name>Q8DKR2_THEVB</name>
<gene>
    <name evidence="2" type="ordered locus">tll0795</name>
</gene>
<keyword evidence="3" id="KW-1185">Reference proteome</keyword>
<organism evidence="2 3">
    <name type="scientific">Thermosynechococcus vestitus (strain NIES-2133 / IAM M-273 / BP-1)</name>
    <dbReference type="NCBI Taxonomy" id="197221"/>
    <lineage>
        <taxon>Bacteria</taxon>
        <taxon>Bacillati</taxon>
        <taxon>Cyanobacteriota</taxon>
        <taxon>Cyanophyceae</taxon>
        <taxon>Acaryochloridales</taxon>
        <taxon>Thermosynechococcaceae</taxon>
        <taxon>Thermosynechococcus</taxon>
    </lineage>
</organism>
<feature type="compositionally biased region" description="Low complexity" evidence="1">
    <location>
        <begin position="82"/>
        <end position="117"/>
    </location>
</feature>
<evidence type="ECO:0000313" key="3">
    <source>
        <dbReference type="Proteomes" id="UP000000440"/>
    </source>
</evidence>
<dbReference type="KEGG" id="tel:tll0795"/>
<accession>Q8DKR2</accession>
<feature type="region of interest" description="Disordered" evidence="1">
    <location>
        <begin position="80"/>
        <end position="130"/>
    </location>
</feature>
<dbReference type="STRING" id="197221.gene:10747386"/>
<dbReference type="EMBL" id="BA000039">
    <property type="protein sequence ID" value="BAC08346.1"/>
    <property type="molecule type" value="Genomic_DNA"/>
</dbReference>
<protein>
    <submittedName>
        <fullName evidence="2">Tll0795 protein</fullName>
    </submittedName>
</protein>
<evidence type="ECO:0000256" key="1">
    <source>
        <dbReference type="SAM" id="MobiDB-lite"/>
    </source>
</evidence>
<dbReference type="EnsemblBacteria" id="BAC08346">
    <property type="protein sequence ID" value="BAC08346"/>
    <property type="gene ID" value="BAC08346"/>
</dbReference>
<proteinExistence type="predicted"/>
<dbReference type="AlphaFoldDB" id="Q8DKR2"/>
<dbReference type="Proteomes" id="UP000000440">
    <property type="component" value="Chromosome"/>
</dbReference>
<reference evidence="2 3" key="1">
    <citation type="journal article" date="2002" name="DNA Res.">
        <title>Complete genome structure of the thermophilic cyanobacterium Thermosynechococcus elongatus BP-1.</title>
        <authorList>
            <person name="Nakamura Y."/>
            <person name="Kaneko T."/>
            <person name="Sato S."/>
            <person name="Ikeuchi M."/>
            <person name="Katoh H."/>
            <person name="Sasamoto S."/>
            <person name="Watanabe A."/>
            <person name="Iriguchi M."/>
            <person name="Kawashima K."/>
            <person name="Kimura T."/>
            <person name="Kishida Y."/>
            <person name="Kiyokawa C."/>
            <person name="Kohara M."/>
            <person name="Matsumoto M."/>
            <person name="Matsuno A."/>
            <person name="Nakazaki N."/>
            <person name="Shimpo S."/>
            <person name="Sugimoto M."/>
            <person name="Takeuchi C."/>
            <person name="Yamada M."/>
            <person name="Tabata S."/>
        </authorList>
    </citation>
    <scope>NUCLEOTIDE SEQUENCE [LARGE SCALE GENOMIC DNA]</scope>
    <source>
        <strain evidence="3">IAM M-273 / NIES-2133 / BP-1</strain>
    </source>
</reference>
<sequence length="156" mass="16428">MPRLFQVDWCHLPSDNKVSTASGRLGAVSSTTCSDNDRLGGFEMNLLKKLFGALFGLFGAIAKLFGLGKKGEFYIELDESKAAPAAPPTTTKAAEAAPTAEAAPAPQPAQPVAAAPVEPTPTPVTPSVPYTRFARRRPGANMAAFLNMARQVRPST</sequence>
<evidence type="ECO:0000313" key="2">
    <source>
        <dbReference type="EMBL" id="BAC08346.1"/>
    </source>
</evidence>